<evidence type="ECO:0000313" key="3">
    <source>
        <dbReference type="Proteomes" id="UP000295444"/>
    </source>
</evidence>
<reference evidence="2 3" key="1">
    <citation type="submission" date="2019-03" db="EMBL/GenBank/DDBJ databases">
        <title>Genomic Encyclopedia of Type Strains, Phase IV (KMG-IV): sequencing the most valuable type-strain genomes for metagenomic binning, comparative biology and taxonomic classification.</title>
        <authorList>
            <person name="Goeker M."/>
        </authorList>
    </citation>
    <scope>NUCLEOTIDE SEQUENCE [LARGE SCALE GENOMIC DNA]</scope>
    <source>
        <strain evidence="2 3">DSM 45361</strain>
    </source>
</reference>
<dbReference type="GO" id="GO:0004623">
    <property type="term" value="F:phospholipase A2 activity"/>
    <property type="evidence" value="ECO:0007669"/>
    <property type="project" value="InterPro"/>
</dbReference>
<dbReference type="PROSITE" id="PS51257">
    <property type="entry name" value="PROKAR_LIPOPROTEIN"/>
    <property type="match status" value="1"/>
</dbReference>
<gene>
    <name evidence="2" type="ORF">EV186_1011891</name>
</gene>
<dbReference type="EMBL" id="SNXZ01000001">
    <property type="protein sequence ID" value="TDQ05913.1"/>
    <property type="molecule type" value="Genomic_DNA"/>
</dbReference>
<keyword evidence="1" id="KW-0732">Signal</keyword>
<sequence>MLVRAKLLAVAGGVAACAALFSGTAMADTPTSAAVVAPRATVIQVPSNYVYNPSLGSLHDYCTDSPDSWFSADFRGPCARHDMCYEAPGDHKAACDSELKYGITNNCVAAYPTHPDACKAAGYTYYAAVVAFGDDPAFASPSTVLPSTSEAQDVAKFTSRT</sequence>
<name>A0A4R6SRJ0_LABRH</name>
<dbReference type="GO" id="GO:0050482">
    <property type="term" value="P:arachidonate secretion"/>
    <property type="evidence" value="ECO:0007669"/>
    <property type="project" value="InterPro"/>
</dbReference>
<dbReference type="SUPFAM" id="SSF48619">
    <property type="entry name" value="Phospholipase A2, PLA2"/>
    <property type="match status" value="1"/>
</dbReference>
<feature type="signal peptide" evidence="1">
    <location>
        <begin position="1"/>
        <end position="27"/>
    </location>
</feature>
<protein>
    <submittedName>
        <fullName evidence="2">Phospholipase A2-like protein</fullName>
    </submittedName>
</protein>
<evidence type="ECO:0000313" key="2">
    <source>
        <dbReference type="EMBL" id="TDQ05913.1"/>
    </source>
</evidence>
<dbReference type="InterPro" id="IPR036444">
    <property type="entry name" value="PLipase_A2_dom_sf"/>
</dbReference>
<dbReference type="Pfam" id="PF09056">
    <property type="entry name" value="Phospholip_A2_3"/>
    <property type="match status" value="1"/>
</dbReference>
<proteinExistence type="predicted"/>
<dbReference type="InterPro" id="IPR015141">
    <property type="entry name" value="PLipase_A2_prok/fun"/>
</dbReference>
<accession>A0A4R6SRJ0</accession>
<dbReference type="AlphaFoldDB" id="A0A4R6SRJ0"/>
<feature type="chain" id="PRO_5020635248" evidence="1">
    <location>
        <begin position="28"/>
        <end position="161"/>
    </location>
</feature>
<dbReference type="GO" id="GO:0006644">
    <property type="term" value="P:phospholipid metabolic process"/>
    <property type="evidence" value="ECO:0007669"/>
    <property type="project" value="InterPro"/>
</dbReference>
<evidence type="ECO:0000256" key="1">
    <source>
        <dbReference type="SAM" id="SignalP"/>
    </source>
</evidence>
<comment type="caution">
    <text evidence="2">The sequence shown here is derived from an EMBL/GenBank/DDBJ whole genome shotgun (WGS) entry which is preliminary data.</text>
</comment>
<organism evidence="2 3">
    <name type="scientific">Labedaea rhizosphaerae</name>
    <dbReference type="NCBI Taxonomy" id="598644"/>
    <lineage>
        <taxon>Bacteria</taxon>
        <taxon>Bacillati</taxon>
        <taxon>Actinomycetota</taxon>
        <taxon>Actinomycetes</taxon>
        <taxon>Pseudonocardiales</taxon>
        <taxon>Pseudonocardiaceae</taxon>
        <taxon>Labedaea</taxon>
    </lineage>
</organism>
<dbReference type="Gene3D" id="1.20.90.10">
    <property type="entry name" value="Phospholipase A2 domain"/>
    <property type="match status" value="1"/>
</dbReference>
<dbReference type="Proteomes" id="UP000295444">
    <property type="component" value="Unassembled WGS sequence"/>
</dbReference>
<keyword evidence="3" id="KW-1185">Reference proteome</keyword>